<dbReference type="PANTHER" id="PTHR43941">
    <property type="entry name" value="STRUCTURAL MAINTENANCE OF CHROMOSOMES PROTEIN 2"/>
    <property type="match status" value="1"/>
</dbReference>
<feature type="coiled-coil region" evidence="1">
    <location>
        <begin position="420"/>
        <end position="573"/>
    </location>
</feature>
<name>A0A9P9KIX1_FUSRE</name>
<dbReference type="GO" id="GO:0000793">
    <property type="term" value="C:condensed chromosome"/>
    <property type="evidence" value="ECO:0007669"/>
    <property type="project" value="TreeGrafter"/>
</dbReference>
<keyword evidence="3" id="KW-1185">Reference proteome</keyword>
<dbReference type="GeneID" id="70231109"/>
<reference evidence="2" key="1">
    <citation type="journal article" date="2021" name="Nat. Commun.">
        <title>Genetic determinants of endophytism in the Arabidopsis root mycobiome.</title>
        <authorList>
            <person name="Mesny F."/>
            <person name="Miyauchi S."/>
            <person name="Thiergart T."/>
            <person name="Pickel B."/>
            <person name="Atanasova L."/>
            <person name="Karlsson M."/>
            <person name="Huettel B."/>
            <person name="Barry K.W."/>
            <person name="Haridas S."/>
            <person name="Chen C."/>
            <person name="Bauer D."/>
            <person name="Andreopoulos W."/>
            <person name="Pangilinan J."/>
            <person name="LaButti K."/>
            <person name="Riley R."/>
            <person name="Lipzen A."/>
            <person name="Clum A."/>
            <person name="Drula E."/>
            <person name="Henrissat B."/>
            <person name="Kohler A."/>
            <person name="Grigoriev I.V."/>
            <person name="Martin F.M."/>
            <person name="Hacquard S."/>
        </authorList>
    </citation>
    <scope>NUCLEOTIDE SEQUENCE</scope>
    <source>
        <strain evidence="2">MPI-CAGE-AT-0023</strain>
    </source>
</reference>
<sequence>MSKQTTIGGRPGGWSIFGPALKNKVDKVKEIMGKLGDSLDKVRRGPVSSATEAGFTPENVEKAKGWRTEVDTLEAQLHAQVRDNARVDETVRDVRDQLRRYDSTLAAARELGDENDETSQELAAEVLGWLIQEHPRVRLFAEAMGHEMTPEIEQAIARLNPGDPNDSLTARMSQVATQGPSRDELIGQIDQLESKLRSAQEQANAKGVVIASMAEIERQLQEDLEKEKRKEVAIRKKTEEEVEKALDLKREAESSEGRLRAELCQAKRDNEVMESELKDKDDKLRRQAVQIRELENGQRTELELKAVNDKHMKDLEAQVTQLRTTVKERESSRDALDLEVNTLRKDIDAKDANIRDLNAQVAGGMEKLVQQEDLVKGRQLLIEERDRARVDLEYHRQLGDSRLTASEDWRKRCEKRDSSIHKLDNEVADLRWKLKETKTEVTKLTKESDSLSAELREAEDTIREQGESIDSLQRSANGYFNEVKDIAKLNDGLGQEVKNLNLQLSKMKLDMSSKGDSIRERDGLIKQLAQQKTQLKRQCRDAEAEVKDLTEPNEELKGRVDSLTKQVTSYRSKGSKYKSALDKTKQDHKSALTGANQAACTMANLVMTQCPPGLQWSSIVESIDWNSQMTVALPTQSSWKIQESWSKDPRLAVSERTDCLTTLLLLIVASVESGSLVDMVSCLAAIQMRLDVESECIFPVLKLFLDAVSVCIGLEGVHAFQVFLLLQVAERIGRAWPEFQDTVNELTHRGGSHELTSSVSRSVALWGQGQRQDFLDCETSLQYQDWALVGFFRNPNGILLLGGSELRWADHDFVKVDGNDISVGEGDDEIEFEVEGQNWNWWVEHIL</sequence>
<feature type="coiled-coil region" evidence="1">
    <location>
        <begin position="182"/>
        <end position="255"/>
    </location>
</feature>
<dbReference type="GO" id="GO:0007076">
    <property type="term" value="P:mitotic chromosome condensation"/>
    <property type="evidence" value="ECO:0007669"/>
    <property type="project" value="TreeGrafter"/>
</dbReference>
<organism evidence="2 3">
    <name type="scientific">Fusarium redolens</name>
    <dbReference type="NCBI Taxonomy" id="48865"/>
    <lineage>
        <taxon>Eukaryota</taxon>
        <taxon>Fungi</taxon>
        <taxon>Dikarya</taxon>
        <taxon>Ascomycota</taxon>
        <taxon>Pezizomycotina</taxon>
        <taxon>Sordariomycetes</taxon>
        <taxon>Hypocreomycetidae</taxon>
        <taxon>Hypocreales</taxon>
        <taxon>Nectriaceae</taxon>
        <taxon>Fusarium</taxon>
        <taxon>Fusarium redolens species complex</taxon>
    </lineage>
</organism>
<dbReference type="PANTHER" id="PTHR43941:SF1">
    <property type="entry name" value="STRUCTURAL MAINTENANCE OF CHROMOSOMES PROTEIN 2"/>
    <property type="match status" value="1"/>
</dbReference>
<evidence type="ECO:0000256" key="1">
    <source>
        <dbReference type="SAM" id="Coils"/>
    </source>
</evidence>
<feature type="coiled-coil region" evidence="1">
    <location>
        <begin position="312"/>
        <end position="360"/>
    </location>
</feature>
<accession>A0A9P9KIX1</accession>
<gene>
    <name evidence="2" type="ORF">BKA55DRAFT_727489</name>
</gene>
<protein>
    <submittedName>
        <fullName evidence="2">Uncharacterized protein</fullName>
    </submittedName>
</protein>
<dbReference type="RefSeq" id="XP_046050511.1">
    <property type="nucleotide sequence ID" value="XM_046201155.1"/>
</dbReference>
<comment type="caution">
    <text evidence="2">The sequence shown here is derived from an EMBL/GenBank/DDBJ whole genome shotgun (WGS) entry which is preliminary data.</text>
</comment>
<dbReference type="OrthoDB" id="5084830at2759"/>
<dbReference type="EMBL" id="JAGMUX010000007">
    <property type="protein sequence ID" value="KAH7254264.1"/>
    <property type="molecule type" value="Genomic_DNA"/>
</dbReference>
<dbReference type="GO" id="GO:0000785">
    <property type="term" value="C:chromatin"/>
    <property type="evidence" value="ECO:0007669"/>
    <property type="project" value="TreeGrafter"/>
</dbReference>
<keyword evidence="1" id="KW-0175">Coiled coil</keyword>
<evidence type="ECO:0000313" key="2">
    <source>
        <dbReference type="EMBL" id="KAH7254264.1"/>
    </source>
</evidence>
<dbReference type="AlphaFoldDB" id="A0A9P9KIX1"/>
<dbReference type="Proteomes" id="UP000720189">
    <property type="component" value="Unassembled WGS sequence"/>
</dbReference>
<evidence type="ECO:0000313" key="3">
    <source>
        <dbReference type="Proteomes" id="UP000720189"/>
    </source>
</evidence>
<proteinExistence type="predicted"/>
<dbReference type="GO" id="GO:0003682">
    <property type="term" value="F:chromatin binding"/>
    <property type="evidence" value="ECO:0007669"/>
    <property type="project" value="TreeGrafter"/>
</dbReference>
<dbReference type="GO" id="GO:0000796">
    <property type="term" value="C:condensin complex"/>
    <property type="evidence" value="ECO:0007669"/>
    <property type="project" value="TreeGrafter"/>
</dbReference>